<organism evidence="4 5">
    <name type="scientific">Granulicella mallensis (strain ATCC BAA-1857 / DSM 23137 / MP5ACTX8)</name>
    <dbReference type="NCBI Taxonomy" id="682795"/>
    <lineage>
        <taxon>Bacteria</taxon>
        <taxon>Pseudomonadati</taxon>
        <taxon>Acidobacteriota</taxon>
        <taxon>Terriglobia</taxon>
        <taxon>Terriglobales</taxon>
        <taxon>Acidobacteriaceae</taxon>
        <taxon>Granulicella</taxon>
    </lineage>
</organism>
<dbReference type="InterPro" id="IPR018637">
    <property type="entry name" value="DUF2059"/>
</dbReference>
<evidence type="ECO:0000313" key="4">
    <source>
        <dbReference type="EMBL" id="AEU37995.1"/>
    </source>
</evidence>
<evidence type="ECO:0000256" key="1">
    <source>
        <dbReference type="SAM" id="MobiDB-lite"/>
    </source>
</evidence>
<dbReference type="RefSeq" id="WP_014266868.1">
    <property type="nucleotide sequence ID" value="NC_016631.1"/>
</dbReference>
<dbReference type="HOGENOM" id="CLU_107918_2_1_0"/>
<proteinExistence type="predicted"/>
<dbReference type="eggNOG" id="COG3184">
    <property type="taxonomic scope" value="Bacteria"/>
</dbReference>
<keyword evidence="2" id="KW-0732">Signal</keyword>
<evidence type="ECO:0000313" key="5">
    <source>
        <dbReference type="Proteomes" id="UP000007113"/>
    </source>
</evidence>
<reference evidence="4 5" key="1">
    <citation type="submission" date="2011-11" db="EMBL/GenBank/DDBJ databases">
        <title>Complete sequence of Granulicella mallensis MP5ACTX8.</title>
        <authorList>
            <consortium name="US DOE Joint Genome Institute"/>
            <person name="Lucas S."/>
            <person name="Copeland A."/>
            <person name="Lapidus A."/>
            <person name="Cheng J.-F."/>
            <person name="Goodwin L."/>
            <person name="Pitluck S."/>
            <person name="Peters L."/>
            <person name="Lu M."/>
            <person name="Detter J.C."/>
            <person name="Han C."/>
            <person name="Tapia R."/>
            <person name="Land M."/>
            <person name="Hauser L."/>
            <person name="Kyrpides N."/>
            <person name="Ivanova N."/>
            <person name="Mikhailova N."/>
            <person name="Pagani I."/>
            <person name="Rawat S."/>
            <person name="Mannisto M."/>
            <person name="Haggblom M."/>
            <person name="Woyke T."/>
        </authorList>
    </citation>
    <scope>NUCLEOTIDE SEQUENCE [LARGE SCALE GENOMIC DNA]</scope>
    <source>
        <strain evidence="5">ATCC BAA-1857 / DSM 23137 / MP5ACTX8</strain>
    </source>
</reference>
<dbReference type="Proteomes" id="UP000007113">
    <property type="component" value="Chromosome"/>
</dbReference>
<evidence type="ECO:0000259" key="3">
    <source>
        <dbReference type="Pfam" id="PF09832"/>
    </source>
</evidence>
<feature type="region of interest" description="Disordered" evidence="1">
    <location>
        <begin position="166"/>
        <end position="185"/>
    </location>
</feature>
<accession>G8NZG7</accession>
<dbReference type="OrthoDB" id="490569at2"/>
<feature type="chain" id="PRO_5003512522" description="DUF2059 domain-containing protein" evidence="2">
    <location>
        <begin position="29"/>
        <end position="185"/>
    </location>
</feature>
<dbReference type="STRING" id="682795.AciX8_3707"/>
<dbReference type="Pfam" id="PF09832">
    <property type="entry name" value="DUF2059"/>
    <property type="match status" value="1"/>
</dbReference>
<protein>
    <recommendedName>
        <fullName evidence="3">DUF2059 domain-containing protein</fullName>
    </recommendedName>
</protein>
<dbReference type="EMBL" id="CP003130">
    <property type="protein sequence ID" value="AEU37995.1"/>
    <property type="molecule type" value="Genomic_DNA"/>
</dbReference>
<dbReference type="AlphaFoldDB" id="G8NZG7"/>
<feature type="signal peptide" evidence="2">
    <location>
        <begin position="1"/>
        <end position="28"/>
    </location>
</feature>
<feature type="domain" description="DUF2059" evidence="3">
    <location>
        <begin position="101"/>
        <end position="158"/>
    </location>
</feature>
<dbReference type="KEGG" id="gma:AciX8_3707"/>
<evidence type="ECO:0000256" key="2">
    <source>
        <dbReference type="SAM" id="SignalP"/>
    </source>
</evidence>
<keyword evidence="5" id="KW-1185">Reference proteome</keyword>
<feature type="compositionally biased region" description="Low complexity" evidence="1">
    <location>
        <begin position="172"/>
        <end position="185"/>
    </location>
</feature>
<gene>
    <name evidence="4" type="ordered locus">AciX8_3707</name>
</gene>
<name>G8NZG7_GRAMM</name>
<sequence precursor="true">MRTKKNLMQRWVVVLVLALAVAPCVAHADEASKRAKVEELVSVMHMDRMMDQMMEAVKGQTEQMMQQQPGADSMTPEQKKIVTDYQAKAMQIVIDSMGWKAMEPQFVTLYAQNFTEDEIDGMVTFYKSPTGQAVLNKMPQLMSSAMQLTQSRMVDVQPKLKALMEDEAKQMAATTPKSSSPAAKN</sequence>